<reference evidence="1" key="1">
    <citation type="journal article" date="2015" name="Genome Announc.">
        <title>Draft Genome Sequence of the Polyhydroxyalkanoate-Producing Bacterium Burkholderia sacchari LMG 19450 Isolated from Brazilian Sugarcane Plantation Soil.</title>
        <authorList>
            <person name="Alexandrino P.M."/>
            <person name="Mendonca T.T."/>
            <person name="Guaman Bautista L.P."/>
            <person name="Cherix J."/>
            <person name="Lozano-Sakalauskas G.C."/>
            <person name="Fujita A."/>
            <person name="Ramos Filho E."/>
            <person name="Long P."/>
            <person name="Padilla G."/>
            <person name="Taciro M.K."/>
            <person name="Gomez J.G."/>
            <person name="Silva L.F."/>
        </authorList>
    </citation>
    <scope>NUCLEOTIDE SEQUENCE</scope>
    <source>
        <strain evidence="1">LMG 19450</strain>
    </source>
</reference>
<reference evidence="1" key="2">
    <citation type="submission" date="2020-04" db="EMBL/GenBank/DDBJ databases">
        <authorList>
            <person name="Alexandrino P."/>
            <person name="Mendonca T."/>
            <person name="Guaman L."/>
            <person name="Cherix J."/>
            <person name="Lozano-Sakalauskas G."/>
            <person name="Fujita A."/>
            <person name="Filho E.R."/>
            <person name="Long P."/>
            <person name="Padilla G."/>
            <person name="Taciro M.K."/>
            <person name="Gomez J.G."/>
            <person name="Silva L.F."/>
            <person name="Torres M."/>
        </authorList>
    </citation>
    <scope>NUCLEOTIDE SEQUENCE</scope>
    <source>
        <strain evidence="1">LMG 19450</strain>
    </source>
</reference>
<name>A0A8T6ZL61_9BURK</name>
<protein>
    <submittedName>
        <fullName evidence="1">Uncharacterized protein</fullName>
    </submittedName>
</protein>
<dbReference type="EMBL" id="JTDB02000015">
    <property type="protein sequence ID" value="NLP65516.1"/>
    <property type="molecule type" value="Genomic_DNA"/>
</dbReference>
<dbReference type="RefSeq" id="WP_152617349.1">
    <property type="nucleotide sequence ID" value="NZ_CADFGF010000021.1"/>
</dbReference>
<evidence type="ECO:0000313" key="1">
    <source>
        <dbReference type="EMBL" id="NLP65516.1"/>
    </source>
</evidence>
<dbReference type="Proteomes" id="UP000030460">
    <property type="component" value="Unassembled WGS sequence"/>
</dbReference>
<dbReference type="OrthoDB" id="9131850at2"/>
<accession>A0A8T6ZL61</accession>
<proteinExistence type="predicted"/>
<organism evidence="1 2">
    <name type="scientific">Paraburkholderia sacchari</name>
    <dbReference type="NCBI Taxonomy" id="159450"/>
    <lineage>
        <taxon>Bacteria</taxon>
        <taxon>Pseudomonadati</taxon>
        <taxon>Pseudomonadota</taxon>
        <taxon>Betaproteobacteria</taxon>
        <taxon>Burkholderiales</taxon>
        <taxon>Burkholderiaceae</taxon>
        <taxon>Paraburkholderia</taxon>
    </lineage>
</organism>
<gene>
    <name evidence="1" type="ORF">NH14_031140</name>
</gene>
<comment type="caution">
    <text evidence="1">The sequence shown here is derived from an EMBL/GenBank/DDBJ whole genome shotgun (WGS) entry which is preliminary data.</text>
</comment>
<dbReference type="AlphaFoldDB" id="A0A8T6ZL61"/>
<evidence type="ECO:0000313" key="2">
    <source>
        <dbReference type="Proteomes" id="UP000030460"/>
    </source>
</evidence>
<keyword evidence="2" id="KW-1185">Reference proteome</keyword>
<sequence>MINFCEWPNEQASRGGVSVRVLPGHDPVQMSREGALHLFRLLQRYNWCLSNVEGYRSRWATYWPAIKPVERALLVLFVTANCGGQFGRRMVAVDAPVEFERFEYVPDVAPLSARIAREFQAILTLHYGRLGDRKDICDWLHSRCPKEFALLVSVGGLSPALGADVIDPESVRKSSRERFIECGWDRKGASAIATALSKHLLWFYKTREAALC</sequence>